<evidence type="ECO:0000256" key="1">
    <source>
        <dbReference type="SAM" id="MobiDB-lite"/>
    </source>
</evidence>
<proteinExistence type="predicted"/>
<sequence>MKNAAPSRALVQQHQSLKTASDSASLPQAAKIDADQSFSQNFQQTPEVPLQEQAKSIVYNGQMIDLETLGVSEAEFRRMFPSAEGTFVVKGEDYYL</sequence>
<evidence type="ECO:0000313" key="2">
    <source>
        <dbReference type="EMBL" id="VDP29405.1"/>
    </source>
</evidence>
<reference evidence="2 3" key="2">
    <citation type="submission" date="2018-11" db="EMBL/GenBank/DDBJ databases">
        <authorList>
            <consortium name="Pathogen Informatics"/>
        </authorList>
    </citation>
    <scope>NUCLEOTIDE SEQUENCE [LARGE SCALE GENOMIC DNA]</scope>
</reference>
<dbReference type="Proteomes" id="UP000270296">
    <property type="component" value="Unassembled WGS sequence"/>
</dbReference>
<dbReference type="WBParaSite" id="SBAD_0001051301-mRNA-1">
    <property type="protein sequence ID" value="SBAD_0001051301-mRNA-1"/>
    <property type="gene ID" value="SBAD_0001051301"/>
</dbReference>
<reference evidence="4" key="1">
    <citation type="submission" date="2016-06" db="UniProtKB">
        <authorList>
            <consortium name="WormBaseParasite"/>
        </authorList>
    </citation>
    <scope>IDENTIFICATION</scope>
</reference>
<feature type="region of interest" description="Disordered" evidence="1">
    <location>
        <begin position="1"/>
        <end position="30"/>
    </location>
</feature>
<accession>A0A183J2Q2</accession>
<name>A0A183J2Q2_9BILA</name>
<feature type="compositionally biased region" description="Polar residues" evidence="1">
    <location>
        <begin position="10"/>
        <end position="26"/>
    </location>
</feature>
<organism evidence="4">
    <name type="scientific">Soboliphyme baturini</name>
    <dbReference type="NCBI Taxonomy" id="241478"/>
    <lineage>
        <taxon>Eukaryota</taxon>
        <taxon>Metazoa</taxon>
        <taxon>Ecdysozoa</taxon>
        <taxon>Nematoda</taxon>
        <taxon>Enoplea</taxon>
        <taxon>Dorylaimia</taxon>
        <taxon>Dioctophymatida</taxon>
        <taxon>Dioctophymatoidea</taxon>
        <taxon>Soboliphymatidae</taxon>
        <taxon>Soboliphyme</taxon>
    </lineage>
</organism>
<keyword evidence="3" id="KW-1185">Reference proteome</keyword>
<protein>
    <submittedName>
        <fullName evidence="4">Plug domain-containing protein</fullName>
    </submittedName>
</protein>
<dbReference type="EMBL" id="UZAM01013686">
    <property type="protein sequence ID" value="VDP29405.1"/>
    <property type="molecule type" value="Genomic_DNA"/>
</dbReference>
<evidence type="ECO:0000313" key="3">
    <source>
        <dbReference type="Proteomes" id="UP000270296"/>
    </source>
</evidence>
<gene>
    <name evidence="2" type="ORF">SBAD_LOCUS10150</name>
</gene>
<evidence type="ECO:0000313" key="4">
    <source>
        <dbReference type="WBParaSite" id="SBAD_0001051301-mRNA-1"/>
    </source>
</evidence>
<dbReference type="AlphaFoldDB" id="A0A183J2Q2"/>